<proteinExistence type="inferred from homology"/>
<dbReference type="Proteomes" id="UP000654670">
    <property type="component" value="Unassembled WGS sequence"/>
</dbReference>
<evidence type="ECO:0000256" key="2">
    <source>
        <dbReference type="SAM" id="MobiDB-lite"/>
    </source>
</evidence>
<feature type="domain" description="DnaB/C C-terminal" evidence="3">
    <location>
        <begin position="327"/>
        <end position="384"/>
    </location>
</feature>
<feature type="region of interest" description="Disordered" evidence="2">
    <location>
        <begin position="391"/>
        <end position="444"/>
    </location>
</feature>
<dbReference type="AlphaFoldDB" id="A0A917RW98"/>
<evidence type="ECO:0000259" key="3">
    <source>
        <dbReference type="Pfam" id="PF07261"/>
    </source>
</evidence>
<evidence type="ECO:0000259" key="4">
    <source>
        <dbReference type="Pfam" id="PF25888"/>
    </source>
</evidence>
<name>A0A917RW98_9BACL</name>
<comment type="caution">
    <text evidence="5">The sequence shown here is derived from an EMBL/GenBank/DDBJ whole genome shotgun (WGS) entry which is preliminary data.</text>
</comment>
<protein>
    <submittedName>
        <fullName evidence="5">Replication initiation and membrane attachment protein</fullName>
    </submittedName>
</protein>
<evidence type="ECO:0000256" key="1">
    <source>
        <dbReference type="ARBA" id="ARBA00093462"/>
    </source>
</evidence>
<dbReference type="RefSeq" id="WP_188801005.1">
    <property type="nucleotide sequence ID" value="NZ_BMOK01000001.1"/>
</dbReference>
<evidence type="ECO:0000313" key="6">
    <source>
        <dbReference type="Proteomes" id="UP000654670"/>
    </source>
</evidence>
<dbReference type="InterPro" id="IPR058660">
    <property type="entry name" value="WHD_DnaB"/>
</dbReference>
<keyword evidence="6" id="KW-1185">Reference proteome</keyword>
<reference evidence="5" key="1">
    <citation type="journal article" date="2014" name="Int. J. Syst. Evol. Microbiol.">
        <title>Complete genome sequence of Corynebacterium casei LMG S-19264T (=DSM 44701T), isolated from a smear-ripened cheese.</title>
        <authorList>
            <consortium name="US DOE Joint Genome Institute (JGI-PGF)"/>
            <person name="Walter F."/>
            <person name="Albersmeier A."/>
            <person name="Kalinowski J."/>
            <person name="Ruckert C."/>
        </authorList>
    </citation>
    <scope>NUCLEOTIDE SEQUENCE</scope>
    <source>
        <strain evidence="5">JCM 15325</strain>
    </source>
</reference>
<reference evidence="5" key="2">
    <citation type="submission" date="2020-09" db="EMBL/GenBank/DDBJ databases">
        <authorList>
            <person name="Sun Q."/>
            <person name="Ohkuma M."/>
        </authorList>
    </citation>
    <scope>NUCLEOTIDE SEQUENCE</scope>
    <source>
        <strain evidence="5">JCM 15325</strain>
    </source>
</reference>
<sequence>MLQSWREVLPGDHYTVRADGLLHYYDQKIMTQLYQPLVGIESTSLYFTLWQETEHGQSGQAATHHHLMGMMNLSLDRILKARKKLEAVGLLRTLKKKDSDPVFFMYLLVPPLTPNQFFNDGLLNVFLYHQVGSRDYNRLSKRFLEKPLDAENFEDLSAAFDEVFESIPASEFSRDLEGRGRWEDHAHPQKLRFQNHFDFSQLKSYLSDAIISEDALTDKVRGAIEKLACVYQTDPFDMSRAVESASLHTGTVDIEMLRKEVRDYYRLEHGPNEMPALYERTQPAEASEMAGKVPQNEEEQLISWYETNSPYQLLEELGHGSKPAAPDLRLVENLMFDTKLNPGVINVLIDYISKVNDNNLNKSFVEKVAAQWSRENVRTVREAMSVARDEKKKYTQQKQRAGTKEAAGRKKQGRVRSEVVPEWMKEQNRADGKHQTGVTEEEAKKRAKWLEDYLNSI</sequence>
<accession>A0A917RW98</accession>
<dbReference type="Pfam" id="PF25888">
    <property type="entry name" value="WHD_DnaB"/>
    <property type="match status" value="1"/>
</dbReference>
<feature type="compositionally biased region" description="Basic and acidic residues" evidence="2">
    <location>
        <begin position="415"/>
        <end position="434"/>
    </location>
</feature>
<dbReference type="InterPro" id="IPR006343">
    <property type="entry name" value="DnaB/C_C"/>
</dbReference>
<organism evidence="5 6">
    <name type="scientific">Sporolactobacillus putidus</name>
    <dbReference type="NCBI Taxonomy" id="492735"/>
    <lineage>
        <taxon>Bacteria</taxon>
        <taxon>Bacillati</taxon>
        <taxon>Bacillota</taxon>
        <taxon>Bacilli</taxon>
        <taxon>Bacillales</taxon>
        <taxon>Sporolactobacillaceae</taxon>
        <taxon>Sporolactobacillus</taxon>
    </lineage>
</organism>
<dbReference type="EMBL" id="BMOK01000001">
    <property type="protein sequence ID" value="GGL41989.1"/>
    <property type="molecule type" value="Genomic_DNA"/>
</dbReference>
<feature type="domain" description="Replicative helicase loading/DNA remodeling protein DnaB N-terminal winged helix" evidence="4">
    <location>
        <begin position="10"/>
        <end position="259"/>
    </location>
</feature>
<gene>
    <name evidence="5" type="primary">dnaB</name>
    <name evidence="5" type="ORF">GCM10007968_02350</name>
</gene>
<evidence type="ECO:0000313" key="5">
    <source>
        <dbReference type="EMBL" id="GGL41989.1"/>
    </source>
</evidence>
<comment type="similarity">
    <text evidence="1">Belongs to the DnaB/DnaD family.</text>
</comment>
<dbReference type="Pfam" id="PF07261">
    <property type="entry name" value="DnaB_2"/>
    <property type="match status" value="1"/>
</dbReference>